<sequence>MSIPLSRETVRAKAAKIRGDGTVPSNSWFKRYVRRNSDTLVFKKPSGLDPKRAKGFNRPTVEAHLAEFETMLREFEIPWENVYNMDEKGIQLGGGRKGSQRKFLFSREQRERYKIKSDDLELVTVIEAVCADGMAPIKPGFVLQGGDLGEWWAVPGVGSVAITDNGWTSNWVCEKWFIEVFIPQAQARNTSGKPIVLLYDGHGSHVTDEMMDAAFEHKIFLFCLPPKTTHKLQPLDVGVFHPIQTAWEKQSELRAVQGRPISRATVVEEYMKIRDEGMKEGTITQAWRRSAHRPVDPDIFTDDDYGPSKISSIRAQVPHSYPE</sequence>
<organism evidence="2 3">
    <name type="scientific">Botryobasidium botryosum (strain FD-172 SS1)</name>
    <dbReference type="NCBI Taxonomy" id="930990"/>
    <lineage>
        <taxon>Eukaryota</taxon>
        <taxon>Fungi</taxon>
        <taxon>Dikarya</taxon>
        <taxon>Basidiomycota</taxon>
        <taxon>Agaricomycotina</taxon>
        <taxon>Agaricomycetes</taxon>
        <taxon>Cantharellales</taxon>
        <taxon>Botryobasidiaceae</taxon>
        <taxon>Botryobasidium</taxon>
    </lineage>
</organism>
<dbReference type="Pfam" id="PF03184">
    <property type="entry name" value="DDE_1"/>
    <property type="match status" value="1"/>
</dbReference>
<evidence type="ECO:0000259" key="1">
    <source>
        <dbReference type="Pfam" id="PF03184"/>
    </source>
</evidence>
<dbReference type="EMBL" id="KL198272">
    <property type="protein sequence ID" value="KDQ05531.1"/>
    <property type="molecule type" value="Genomic_DNA"/>
</dbReference>
<evidence type="ECO:0000313" key="2">
    <source>
        <dbReference type="EMBL" id="KDQ05531.1"/>
    </source>
</evidence>
<dbReference type="InterPro" id="IPR036397">
    <property type="entry name" value="RNaseH_sf"/>
</dbReference>
<dbReference type="HOGENOM" id="CLU_013929_2_0_1"/>
<dbReference type="OrthoDB" id="3265672at2759"/>
<dbReference type="GO" id="GO:0005634">
    <property type="term" value="C:nucleus"/>
    <property type="evidence" value="ECO:0007669"/>
    <property type="project" value="TreeGrafter"/>
</dbReference>
<dbReference type="PANTHER" id="PTHR19303">
    <property type="entry name" value="TRANSPOSON"/>
    <property type="match status" value="1"/>
</dbReference>
<dbReference type="Proteomes" id="UP000027195">
    <property type="component" value="Unassembled WGS sequence"/>
</dbReference>
<dbReference type="Gene3D" id="3.30.420.10">
    <property type="entry name" value="Ribonuclease H-like superfamily/Ribonuclease H"/>
    <property type="match status" value="1"/>
</dbReference>
<protein>
    <recommendedName>
        <fullName evidence="1">DDE-1 domain-containing protein</fullName>
    </recommendedName>
</protein>
<name>A0A067M1R2_BOTB1</name>
<dbReference type="AlphaFoldDB" id="A0A067M1R2"/>
<feature type="domain" description="DDE-1" evidence="1">
    <location>
        <begin position="162"/>
        <end position="257"/>
    </location>
</feature>
<dbReference type="GO" id="GO:0003677">
    <property type="term" value="F:DNA binding"/>
    <property type="evidence" value="ECO:0007669"/>
    <property type="project" value="TreeGrafter"/>
</dbReference>
<proteinExistence type="predicted"/>
<dbReference type="PANTHER" id="PTHR19303:SF74">
    <property type="entry name" value="POGO TRANSPOSABLE ELEMENT WITH KRAB DOMAIN"/>
    <property type="match status" value="1"/>
</dbReference>
<accession>A0A067M1R2</accession>
<reference evidence="3" key="1">
    <citation type="journal article" date="2014" name="Proc. Natl. Acad. Sci. U.S.A.">
        <title>Extensive sampling of basidiomycete genomes demonstrates inadequacy of the white-rot/brown-rot paradigm for wood decay fungi.</title>
        <authorList>
            <person name="Riley R."/>
            <person name="Salamov A.A."/>
            <person name="Brown D.W."/>
            <person name="Nagy L.G."/>
            <person name="Floudas D."/>
            <person name="Held B.W."/>
            <person name="Levasseur A."/>
            <person name="Lombard V."/>
            <person name="Morin E."/>
            <person name="Otillar R."/>
            <person name="Lindquist E.A."/>
            <person name="Sun H."/>
            <person name="LaButti K.M."/>
            <person name="Schmutz J."/>
            <person name="Jabbour D."/>
            <person name="Luo H."/>
            <person name="Baker S.E."/>
            <person name="Pisabarro A.G."/>
            <person name="Walton J.D."/>
            <person name="Blanchette R.A."/>
            <person name="Henrissat B."/>
            <person name="Martin F."/>
            <person name="Cullen D."/>
            <person name="Hibbett D.S."/>
            <person name="Grigoriev I.V."/>
        </authorList>
    </citation>
    <scope>NUCLEOTIDE SEQUENCE [LARGE SCALE GENOMIC DNA]</scope>
    <source>
        <strain evidence="3">FD-172 SS1</strain>
    </source>
</reference>
<gene>
    <name evidence="2" type="ORF">BOTBODRAFT_168457</name>
</gene>
<feature type="non-terminal residue" evidence="2">
    <location>
        <position position="323"/>
    </location>
</feature>
<dbReference type="InParanoid" id="A0A067M1R2"/>
<evidence type="ECO:0000313" key="3">
    <source>
        <dbReference type="Proteomes" id="UP000027195"/>
    </source>
</evidence>
<dbReference type="InterPro" id="IPR050863">
    <property type="entry name" value="CenT-Element_Derived"/>
</dbReference>
<dbReference type="InterPro" id="IPR004875">
    <property type="entry name" value="DDE_SF_endonuclease_dom"/>
</dbReference>
<keyword evidence="3" id="KW-1185">Reference proteome</keyword>